<name>A0A917JQX3_9GAMM</name>
<accession>A0A917JQX3</accession>
<dbReference type="AlphaFoldDB" id="A0A917JQX3"/>
<comment type="caution">
    <text evidence="1">The sequence shown here is derived from an EMBL/GenBank/DDBJ whole genome shotgun (WGS) entry which is preliminary data.</text>
</comment>
<dbReference type="Gene3D" id="1.20.120.1930">
    <property type="entry name" value="Uncharacterised protein PF16691, DUF5062"/>
    <property type="match status" value="1"/>
</dbReference>
<organism evidence="1 2">
    <name type="scientific">Shewanella gelidii</name>
    <dbReference type="NCBI Taxonomy" id="1642821"/>
    <lineage>
        <taxon>Bacteria</taxon>
        <taxon>Pseudomonadati</taxon>
        <taxon>Pseudomonadota</taxon>
        <taxon>Gammaproteobacteria</taxon>
        <taxon>Alteromonadales</taxon>
        <taxon>Shewanellaceae</taxon>
        <taxon>Shewanella</taxon>
    </lineage>
</organism>
<protein>
    <submittedName>
        <fullName evidence="1">DUF5062 domain-containing protein</fullName>
    </submittedName>
</protein>
<dbReference type="Pfam" id="PF16691">
    <property type="entry name" value="DUF5062"/>
    <property type="match status" value="1"/>
</dbReference>
<dbReference type="InterPro" id="IPR038316">
    <property type="entry name" value="DUF5062_sf"/>
</dbReference>
<evidence type="ECO:0000313" key="2">
    <source>
        <dbReference type="Proteomes" id="UP000613743"/>
    </source>
</evidence>
<sequence length="86" mass="9928">MKKYKHEAQLLKLALEIGTGYAKKRGYAEFDPGISVKDKVECIYRLLIKDQLIQPLPKDKEDGPGMKHRLVVWIAKQLPETHELLN</sequence>
<dbReference type="RefSeq" id="WP_188919371.1">
    <property type="nucleotide sequence ID" value="NZ_BMPZ01000003.1"/>
</dbReference>
<dbReference type="EMBL" id="BMPZ01000003">
    <property type="protein sequence ID" value="GGI78168.1"/>
    <property type="molecule type" value="Genomic_DNA"/>
</dbReference>
<dbReference type="Proteomes" id="UP000613743">
    <property type="component" value="Unassembled WGS sequence"/>
</dbReference>
<reference evidence="1" key="1">
    <citation type="journal article" date="2014" name="Int. J. Syst. Evol. Microbiol.">
        <title>Complete genome sequence of Corynebacterium casei LMG S-19264T (=DSM 44701T), isolated from a smear-ripened cheese.</title>
        <authorList>
            <consortium name="US DOE Joint Genome Institute (JGI-PGF)"/>
            <person name="Walter F."/>
            <person name="Albersmeier A."/>
            <person name="Kalinowski J."/>
            <person name="Ruckert C."/>
        </authorList>
    </citation>
    <scope>NUCLEOTIDE SEQUENCE</scope>
    <source>
        <strain evidence="1">JCM 30804</strain>
    </source>
</reference>
<reference evidence="1" key="2">
    <citation type="submission" date="2020-09" db="EMBL/GenBank/DDBJ databases">
        <authorList>
            <person name="Sun Q."/>
            <person name="Ohkuma M."/>
        </authorList>
    </citation>
    <scope>NUCLEOTIDE SEQUENCE</scope>
    <source>
        <strain evidence="1">JCM 30804</strain>
    </source>
</reference>
<gene>
    <name evidence="1" type="ORF">GCM10009332_14430</name>
</gene>
<proteinExistence type="predicted"/>
<evidence type="ECO:0000313" key="1">
    <source>
        <dbReference type="EMBL" id="GGI78168.1"/>
    </source>
</evidence>
<dbReference type="InterPro" id="IPR032036">
    <property type="entry name" value="DUF5062"/>
</dbReference>
<keyword evidence="2" id="KW-1185">Reference proteome</keyword>